<name>A0ABX5F8X8_9CHRO</name>
<proteinExistence type="predicted"/>
<organism evidence="2 3">
    <name type="scientific">Aphanothece cf. minutissima CCALA 015</name>
    <dbReference type="NCBI Taxonomy" id="2107695"/>
    <lineage>
        <taxon>Bacteria</taxon>
        <taxon>Bacillati</taxon>
        <taxon>Cyanobacteriota</taxon>
        <taxon>Cyanophyceae</taxon>
        <taxon>Oscillatoriophycideae</taxon>
        <taxon>Chroococcales</taxon>
        <taxon>Aphanothecaceae</taxon>
        <taxon>Aphanothece</taxon>
    </lineage>
</organism>
<dbReference type="CDD" id="cd00077">
    <property type="entry name" value="HDc"/>
    <property type="match status" value="1"/>
</dbReference>
<dbReference type="Proteomes" id="UP000238218">
    <property type="component" value="Unassembled WGS sequence"/>
</dbReference>
<evidence type="ECO:0000313" key="3">
    <source>
        <dbReference type="Proteomes" id="UP000238218"/>
    </source>
</evidence>
<protein>
    <recommendedName>
        <fullName evidence="1">HD-GYP domain-containing protein</fullName>
    </recommendedName>
</protein>
<gene>
    <name evidence="2" type="ORF">C7B81_05635</name>
</gene>
<dbReference type="NCBIfam" id="TIGR00277">
    <property type="entry name" value="HDIG"/>
    <property type="match status" value="1"/>
</dbReference>
<reference evidence="2 3" key="1">
    <citation type="submission" date="2018-03" db="EMBL/GenBank/DDBJ databases">
        <title>The ancient ancestry and fast evolution of plastids.</title>
        <authorList>
            <person name="Moore K.R."/>
            <person name="Magnabosco C."/>
            <person name="Momper L."/>
            <person name="Gold D.A."/>
            <person name="Bosak T."/>
            <person name="Fournier G.P."/>
        </authorList>
    </citation>
    <scope>NUCLEOTIDE SEQUENCE [LARGE SCALE GENOMIC DNA]</scope>
    <source>
        <strain evidence="2 3">CCALA 015</strain>
    </source>
</reference>
<dbReference type="InterPro" id="IPR003607">
    <property type="entry name" value="HD/PDEase_dom"/>
</dbReference>
<accession>A0ABX5F8X8</accession>
<comment type="caution">
    <text evidence="2">The sequence shown here is derived from an EMBL/GenBank/DDBJ whole genome shotgun (WGS) entry which is preliminary data.</text>
</comment>
<dbReference type="PANTHER" id="PTHR43155:SF2">
    <property type="entry name" value="CYCLIC DI-GMP PHOSPHODIESTERASE PA4108"/>
    <property type="match status" value="1"/>
</dbReference>
<dbReference type="InterPro" id="IPR006675">
    <property type="entry name" value="HDIG_dom"/>
</dbReference>
<dbReference type="PROSITE" id="PS51832">
    <property type="entry name" value="HD_GYP"/>
    <property type="match status" value="1"/>
</dbReference>
<evidence type="ECO:0000259" key="1">
    <source>
        <dbReference type="PROSITE" id="PS51832"/>
    </source>
</evidence>
<dbReference type="Pfam" id="PF13487">
    <property type="entry name" value="HD_5"/>
    <property type="match status" value="1"/>
</dbReference>
<feature type="domain" description="HD-GYP" evidence="1">
    <location>
        <begin position="170"/>
        <end position="362"/>
    </location>
</feature>
<dbReference type="SMART" id="SM00471">
    <property type="entry name" value="HDc"/>
    <property type="match status" value="1"/>
</dbReference>
<dbReference type="SUPFAM" id="SSF109604">
    <property type="entry name" value="HD-domain/PDEase-like"/>
    <property type="match status" value="1"/>
</dbReference>
<dbReference type="Gene3D" id="1.10.3210.10">
    <property type="entry name" value="Hypothetical protein af1432"/>
    <property type="match status" value="1"/>
</dbReference>
<sequence length="362" mass="39469">MKASVGKGNGSNGARSAAYPVATCTPSGLSLPLEQALTERMKELHCLQQIESIISTSQGPIDAMLEQIVATIPEAWLHSGSAVARIRRGDRCYQTGDLERCPSVQSAEIWVRDTLHGSVSVGYRDRFEAAGEGPFLAEERLLLDTIATRLGSLIARELAEAGWVDTLRQQELLYRQLLSVLGGMAEMRDPYTAGHQKRVANLAVAIGADLGLSPKELEGVRLAASVHDIGKITVPAEILCKPTKLSRHEYDLIKEHVEAGHEILKDVAFPWPIARIVLEHHERMDGSGYPNGLAGDQLLLESRIVAVADVVESMCAHRPYRAGLGSDAALREIETNRGRLYDSAVVDACLRVFRDKGYRCGS</sequence>
<dbReference type="PANTHER" id="PTHR43155">
    <property type="entry name" value="CYCLIC DI-GMP PHOSPHODIESTERASE PA4108-RELATED"/>
    <property type="match status" value="1"/>
</dbReference>
<dbReference type="InterPro" id="IPR037522">
    <property type="entry name" value="HD_GYP_dom"/>
</dbReference>
<dbReference type="EMBL" id="PVWP01000003">
    <property type="protein sequence ID" value="PSB38185.1"/>
    <property type="molecule type" value="Genomic_DNA"/>
</dbReference>
<evidence type="ECO:0000313" key="2">
    <source>
        <dbReference type="EMBL" id="PSB38185.1"/>
    </source>
</evidence>
<keyword evidence="3" id="KW-1185">Reference proteome</keyword>